<dbReference type="GO" id="GO:0061630">
    <property type="term" value="F:ubiquitin protein ligase activity"/>
    <property type="evidence" value="ECO:0007669"/>
    <property type="project" value="UniProtKB-EC"/>
</dbReference>
<organism evidence="19 20">
    <name type="scientific">Trichogramma kaykai</name>
    <dbReference type="NCBI Taxonomy" id="54128"/>
    <lineage>
        <taxon>Eukaryota</taxon>
        <taxon>Metazoa</taxon>
        <taxon>Ecdysozoa</taxon>
        <taxon>Arthropoda</taxon>
        <taxon>Hexapoda</taxon>
        <taxon>Insecta</taxon>
        <taxon>Pterygota</taxon>
        <taxon>Neoptera</taxon>
        <taxon>Endopterygota</taxon>
        <taxon>Hymenoptera</taxon>
        <taxon>Apocrita</taxon>
        <taxon>Proctotrupomorpha</taxon>
        <taxon>Chalcidoidea</taxon>
        <taxon>Trichogrammatidae</taxon>
        <taxon>Trichogramma</taxon>
    </lineage>
</organism>
<sequence length="1131" mass="128515">MSELTPEEMRRRRLARLGGLNSSSTSSENGDQALSSPDVPMPDASDAIVSPTKDVEMPQMPPPISQDSEITEKPMQVDECSKKQMNSSGVDVDSGIENMEVDDSDKKEMTPRSRTTSTGEMTIEQLHSVISRVLCVSWKGTTEGTIYLPETANAISSCSKEQIPVDLSDIVSQAIIEVFHKFASGEDPLKDIAVDAMLDCKESPTSPLISPGSFDPFNSSNEEAKDSQNEDNKKQLSPPKILVYLLESYARVHTEERNNAKRASVPPLSDLLSTIRAQCVQYASLVIQGYVPINENKDKDLPPFYSPLLPFVLNQTLPRGFLHQLVNRTYLDEEEFKNIFNPLLQSLFLTMQQGSLVQPTHRFPIRALDELIEIKCGPSNVRPLCKLIIEQKQFSPVLVTPAKGREVARTSFLGPFLSISTFAEDQPKVAEKFFGTGSNDKSMIQLIQKELESTRLSLHKIIHALLATTSCRDQVLEYLASLLSLNEKRSQIQTEEHLLAGDGFCLNILSVMQILSQKIKLDTVDTMYIFNPKNLLSLKRDITRLKTSADEAEEWIAKKINDGYQWPTAKFPTQCWFLTLHFHHIALIPAFHKYTKKQRTMRDLQKLVEELTSTESSWKNTRLEETNKALMRRWKSQIKRLRKSKACADAGLIDPQLIKRSLIFYTTVAEVLLRALTGVDNVHDLAYNSNLSNILNCRTEAPKEFTALPEWYIEDIAEFLLFSLQHATTTLVTYTDTIMITWLLVMICAQDYIRNPYLIAKLIEVLFMIVGSVNGRTDTLQKQIMSHPLSSMILAPNLMKFYTDVETTGASSEFYDKFFIRYHISLILKGMWDSPVHQTSIIRESSNGKQFVKFINMLMNDTTFLLDESLESLKRIHEVQELMSDQHAAWNALSQEQQQSRTRQLATDERQARSYLTLAKETVTMFHYLTIQITEPFLRPELAGRLSAMLNFNLKQLCGSKCKNLKVKDPQKYGWEPRVLLGHIVDIYLHLDCEKFAGALASDERSFSQELFKEAASKLERSGIKSMTEIERFKALGEKAYKIQCENRAKEEDYNDAPDEFKDPLMGTLMEEPVKLPSGIIMDKDVIIRHLLNSATDPFSRQPLSEDMLQPETDLKQRISDWKQQKSTSNA</sequence>
<keyword evidence="10" id="KW-0833">Ubl conjugation pathway</keyword>
<feature type="compositionally biased region" description="Polar residues" evidence="17">
    <location>
        <begin position="21"/>
        <end position="35"/>
    </location>
</feature>
<dbReference type="GO" id="GO:0005737">
    <property type="term" value="C:cytoplasm"/>
    <property type="evidence" value="ECO:0007669"/>
    <property type="project" value="UniProtKB-SubCell"/>
</dbReference>
<dbReference type="Gene3D" id="3.30.40.10">
    <property type="entry name" value="Zinc/RING finger domain, C3HC4 (zinc finger)"/>
    <property type="match status" value="1"/>
</dbReference>
<dbReference type="SMART" id="SM00504">
    <property type="entry name" value="Ubox"/>
    <property type="match status" value="1"/>
</dbReference>
<gene>
    <name evidence="19" type="ORF">TKK_001480</name>
</gene>
<feature type="region of interest" description="Disordered" evidence="17">
    <location>
        <begin position="1099"/>
        <end position="1131"/>
    </location>
</feature>
<name>A0ABD2XL98_9HYME</name>
<comment type="function">
    <text evidence="13">Ubiquitin-protein ligase that probably functions as an E3 ligase in conjunction with specific E1 and E2 ligases. May also function as an E4 ligase mediating the assembly of polyubiquitin chains on substrates ubiquitinated by another E3 ubiquitin ligase. May regulate myosin assembly in striated muscles together with STUB1 and VCP/p97 by targeting myosin chaperone UNC45B for proteasomal degradation.</text>
</comment>
<keyword evidence="7" id="KW-0963">Cytoplasm</keyword>
<evidence type="ECO:0000256" key="5">
    <source>
        <dbReference type="ARBA" id="ARBA00007434"/>
    </source>
</evidence>
<comment type="catalytic activity">
    <reaction evidence="1">
        <text>S-ubiquitinyl-[E2 ubiquitin-conjugating enzyme]-L-cysteine + [acceptor protein]-L-lysine = [E2 ubiquitin-conjugating enzyme]-L-cysteine + N(6)-ubiquitinyl-[acceptor protein]-L-lysine.</text>
        <dbReference type="EC" id="2.3.2.27"/>
    </reaction>
</comment>
<evidence type="ECO:0000256" key="16">
    <source>
        <dbReference type="ARBA" id="ARBA00083610"/>
    </source>
</evidence>
<feature type="compositionally biased region" description="Basic and acidic residues" evidence="17">
    <location>
        <begin position="1113"/>
        <end position="1124"/>
    </location>
</feature>
<evidence type="ECO:0000256" key="10">
    <source>
        <dbReference type="ARBA" id="ARBA00022786"/>
    </source>
</evidence>
<evidence type="ECO:0000256" key="14">
    <source>
        <dbReference type="ARBA" id="ARBA00072779"/>
    </source>
</evidence>
<evidence type="ECO:0000256" key="7">
    <source>
        <dbReference type="ARBA" id="ARBA00022490"/>
    </source>
</evidence>
<dbReference type="PROSITE" id="PS51698">
    <property type="entry name" value="U_BOX"/>
    <property type="match status" value="1"/>
</dbReference>
<evidence type="ECO:0000256" key="8">
    <source>
        <dbReference type="ARBA" id="ARBA00022553"/>
    </source>
</evidence>
<dbReference type="Proteomes" id="UP001627154">
    <property type="component" value="Unassembled WGS sequence"/>
</dbReference>
<evidence type="ECO:0000256" key="2">
    <source>
        <dbReference type="ARBA" id="ARBA00004123"/>
    </source>
</evidence>
<protein>
    <recommendedName>
        <fullName evidence="14">Ubiquitin conjugation factor E4 B</fullName>
        <ecNumber evidence="6">2.3.2.27</ecNumber>
    </recommendedName>
    <alternativeName>
        <fullName evidence="16">RING-type E3 ubiquitin transferase E4 B</fullName>
    </alternativeName>
    <alternativeName>
        <fullName evidence="15">Ubiquitin fusion degradation protein 2</fullName>
    </alternativeName>
</protein>
<reference evidence="19 20" key="1">
    <citation type="journal article" date="2024" name="bioRxiv">
        <title>A reference genome for Trichogramma kaykai: A tiny desert-dwelling parasitoid wasp with competing sex-ratio distorters.</title>
        <authorList>
            <person name="Culotta J."/>
            <person name="Lindsey A.R."/>
        </authorList>
    </citation>
    <scope>NUCLEOTIDE SEQUENCE [LARGE SCALE GENOMIC DNA]</scope>
    <source>
        <strain evidence="19 20">KSX58</strain>
    </source>
</reference>
<evidence type="ECO:0000256" key="3">
    <source>
        <dbReference type="ARBA" id="ARBA00004496"/>
    </source>
</evidence>
<comment type="subcellular location">
    <subcellularLocation>
        <location evidence="3">Cytoplasm</location>
    </subcellularLocation>
    <subcellularLocation>
        <location evidence="2">Nucleus</location>
    </subcellularLocation>
</comment>
<dbReference type="InterPro" id="IPR045132">
    <property type="entry name" value="UBE4"/>
</dbReference>
<evidence type="ECO:0000256" key="1">
    <source>
        <dbReference type="ARBA" id="ARBA00000900"/>
    </source>
</evidence>
<keyword evidence="12" id="KW-0539">Nucleus</keyword>
<evidence type="ECO:0000256" key="6">
    <source>
        <dbReference type="ARBA" id="ARBA00012483"/>
    </source>
</evidence>
<evidence type="ECO:0000256" key="13">
    <source>
        <dbReference type="ARBA" id="ARBA00056267"/>
    </source>
</evidence>
<dbReference type="PANTHER" id="PTHR13931">
    <property type="entry name" value="UBIQUITINATION FACTOR E4"/>
    <property type="match status" value="1"/>
</dbReference>
<dbReference type="CDD" id="cd16658">
    <property type="entry name" value="RING-Ubox_UBE4B"/>
    <property type="match status" value="1"/>
</dbReference>
<comment type="pathway">
    <text evidence="4">Protein modification; protein ubiquitination.</text>
</comment>
<dbReference type="Pfam" id="PF04564">
    <property type="entry name" value="U-box"/>
    <property type="match status" value="1"/>
</dbReference>
<comment type="similarity">
    <text evidence="5">Belongs to the ubiquitin conjugation factor E4 family.</text>
</comment>
<feature type="domain" description="U-box" evidence="18">
    <location>
        <begin position="1056"/>
        <end position="1129"/>
    </location>
</feature>
<evidence type="ECO:0000313" key="20">
    <source>
        <dbReference type="Proteomes" id="UP001627154"/>
    </source>
</evidence>
<dbReference type="GO" id="GO:0006511">
    <property type="term" value="P:ubiquitin-dependent protein catabolic process"/>
    <property type="evidence" value="ECO:0007669"/>
    <property type="project" value="UniProtKB-ARBA"/>
</dbReference>
<evidence type="ECO:0000256" key="12">
    <source>
        <dbReference type="ARBA" id="ARBA00023242"/>
    </source>
</evidence>
<dbReference type="SUPFAM" id="SSF57850">
    <property type="entry name" value="RING/U-box"/>
    <property type="match status" value="1"/>
</dbReference>
<keyword evidence="8" id="KW-0597">Phosphoprotein</keyword>
<dbReference type="EC" id="2.3.2.27" evidence="6"/>
<evidence type="ECO:0000256" key="17">
    <source>
        <dbReference type="SAM" id="MobiDB-lite"/>
    </source>
</evidence>
<evidence type="ECO:0000256" key="11">
    <source>
        <dbReference type="ARBA" id="ARBA00022990"/>
    </source>
</evidence>
<proteinExistence type="inferred from homology"/>
<feature type="region of interest" description="Disordered" evidence="17">
    <location>
        <begin position="1"/>
        <end position="72"/>
    </location>
</feature>
<keyword evidence="20" id="KW-1185">Reference proteome</keyword>
<dbReference type="Pfam" id="PF10408">
    <property type="entry name" value="Ufd2P_core"/>
    <property type="match status" value="1"/>
</dbReference>
<evidence type="ECO:0000256" key="9">
    <source>
        <dbReference type="ARBA" id="ARBA00022679"/>
    </source>
</evidence>
<keyword evidence="11" id="KW-0007">Acetylation</keyword>
<dbReference type="GO" id="GO:0000151">
    <property type="term" value="C:ubiquitin ligase complex"/>
    <property type="evidence" value="ECO:0007669"/>
    <property type="project" value="UniProtKB-ARBA"/>
</dbReference>
<accession>A0ABD2XL98</accession>
<dbReference type="PANTHER" id="PTHR13931:SF2">
    <property type="entry name" value="UBIQUITIN CONJUGATION FACTOR E4 B"/>
    <property type="match status" value="1"/>
</dbReference>
<evidence type="ECO:0000259" key="18">
    <source>
        <dbReference type="PROSITE" id="PS51698"/>
    </source>
</evidence>
<dbReference type="InterPro" id="IPR019474">
    <property type="entry name" value="Ub_conjug_fac_E4_core"/>
</dbReference>
<evidence type="ECO:0000313" key="19">
    <source>
        <dbReference type="EMBL" id="KAL3406087.1"/>
    </source>
</evidence>
<dbReference type="InterPro" id="IPR003613">
    <property type="entry name" value="Ubox_domain"/>
</dbReference>
<feature type="compositionally biased region" description="Basic and acidic residues" evidence="17">
    <location>
        <begin position="222"/>
        <end position="234"/>
    </location>
</feature>
<dbReference type="EMBL" id="JBJJXI010000019">
    <property type="protein sequence ID" value="KAL3406087.1"/>
    <property type="molecule type" value="Genomic_DNA"/>
</dbReference>
<dbReference type="AlphaFoldDB" id="A0ABD2XL98"/>
<comment type="caution">
    <text evidence="19">The sequence shown here is derived from an EMBL/GenBank/DDBJ whole genome shotgun (WGS) entry which is preliminary data.</text>
</comment>
<keyword evidence="9" id="KW-0808">Transferase</keyword>
<feature type="region of interest" description="Disordered" evidence="17">
    <location>
        <begin position="204"/>
        <end position="234"/>
    </location>
</feature>
<evidence type="ECO:0000256" key="4">
    <source>
        <dbReference type="ARBA" id="ARBA00004906"/>
    </source>
</evidence>
<dbReference type="InterPro" id="IPR013083">
    <property type="entry name" value="Znf_RING/FYVE/PHD"/>
</dbReference>
<evidence type="ECO:0000256" key="15">
    <source>
        <dbReference type="ARBA" id="ARBA00081821"/>
    </source>
</evidence>
<dbReference type="GO" id="GO:0005634">
    <property type="term" value="C:nucleus"/>
    <property type="evidence" value="ECO:0007669"/>
    <property type="project" value="UniProtKB-SubCell"/>
</dbReference>
<dbReference type="FunFam" id="3.30.40.10:FF:000060">
    <property type="entry name" value="ubiquitin conjugation factor E4 B"/>
    <property type="match status" value="1"/>
</dbReference>